<dbReference type="EMBL" id="JAUSVM010000001">
    <property type="protein sequence ID" value="MDQ0424789.1"/>
    <property type="molecule type" value="Genomic_DNA"/>
</dbReference>
<gene>
    <name evidence="3" type="ORF">JO380_001170</name>
</gene>
<organism evidence="3 4">
    <name type="scientific">Cellulomonas iranensis</name>
    <dbReference type="NCBI Taxonomy" id="76862"/>
    <lineage>
        <taxon>Bacteria</taxon>
        <taxon>Bacillati</taxon>
        <taxon>Actinomycetota</taxon>
        <taxon>Actinomycetes</taxon>
        <taxon>Micrococcales</taxon>
        <taxon>Cellulomonadaceae</taxon>
        <taxon>Cellulomonas</taxon>
    </lineage>
</organism>
<evidence type="ECO:0000313" key="4">
    <source>
        <dbReference type="Proteomes" id="UP001240250"/>
    </source>
</evidence>
<dbReference type="InterPro" id="IPR008988">
    <property type="entry name" value="Transcriptional_repressor_C"/>
</dbReference>
<dbReference type="RefSeq" id="WP_070319998.1">
    <property type="nucleotide sequence ID" value="NZ_JAUSVM010000001.1"/>
</dbReference>
<dbReference type="Gene3D" id="2.30.30.90">
    <property type="match status" value="1"/>
</dbReference>
<sequence>MDLSTLPPGTAARVVAVDLEDGARVRLRELGLRPGGDVRVTHRAAFGGLFVAVGADRFAVDARTAARIAVDPGPVDVAPASPSPAGATS</sequence>
<dbReference type="InterPro" id="IPR007167">
    <property type="entry name" value="Fe-transptr_FeoA-like"/>
</dbReference>
<dbReference type="Pfam" id="PF04023">
    <property type="entry name" value="FeoA"/>
    <property type="match status" value="1"/>
</dbReference>
<keyword evidence="4" id="KW-1185">Reference proteome</keyword>
<evidence type="ECO:0000256" key="1">
    <source>
        <dbReference type="ARBA" id="ARBA00023004"/>
    </source>
</evidence>
<protein>
    <submittedName>
        <fullName evidence="3">Ferrous iron transport protein A</fullName>
    </submittedName>
</protein>
<dbReference type="SMART" id="SM00899">
    <property type="entry name" value="FeoA"/>
    <property type="match status" value="1"/>
</dbReference>
<comment type="caution">
    <text evidence="3">The sequence shown here is derived from an EMBL/GenBank/DDBJ whole genome shotgun (WGS) entry which is preliminary data.</text>
</comment>
<proteinExistence type="predicted"/>
<dbReference type="SUPFAM" id="SSF50037">
    <property type="entry name" value="C-terminal domain of transcriptional repressors"/>
    <property type="match status" value="1"/>
</dbReference>
<dbReference type="Proteomes" id="UP001240250">
    <property type="component" value="Unassembled WGS sequence"/>
</dbReference>
<reference evidence="3 4" key="1">
    <citation type="submission" date="2023-07" db="EMBL/GenBank/DDBJ databases">
        <title>Sequencing the genomes of 1000 actinobacteria strains.</title>
        <authorList>
            <person name="Klenk H.-P."/>
        </authorList>
    </citation>
    <scope>NUCLEOTIDE SEQUENCE [LARGE SCALE GENOMIC DNA]</scope>
    <source>
        <strain evidence="3 4">DSM 14785</strain>
    </source>
</reference>
<feature type="domain" description="Ferrous iron transporter FeoA-like" evidence="2">
    <location>
        <begin position="1"/>
        <end position="72"/>
    </location>
</feature>
<name>A0ABU0GHF9_9CELL</name>
<evidence type="ECO:0000259" key="2">
    <source>
        <dbReference type="SMART" id="SM00899"/>
    </source>
</evidence>
<dbReference type="InterPro" id="IPR038157">
    <property type="entry name" value="FeoA_core_dom"/>
</dbReference>
<evidence type="ECO:0000313" key="3">
    <source>
        <dbReference type="EMBL" id="MDQ0424789.1"/>
    </source>
</evidence>
<keyword evidence="1" id="KW-0408">Iron</keyword>
<accession>A0ABU0GHF9</accession>